<feature type="domain" description="Pyrrolo-quinoline quinone repeat" evidence="4">
    <location>
        <begin position="332"/>
        <end position="476"/>
    </location>
</feature>
<dbReference type="InterPro" id="IPR015943">
    <property type="entry name" value="WD40/YVTN_repeat-like_dom_sf"/>
</dbReference>
<accession>A0A0D2X1T1</accession>
<reference evidence="6" key="1">
    <citation type="submission" date="2011-02" db="EMBL/GenBank/DDBJ databases">
        <title>The Genome Sequence of Capsaspora owczarzaki ATCC 30864.</title>
        <authorList>
            <person name="Russ C."/>
            <person name="Cuomo C."/>
            <person name="Burger G."/>
            <person name="Gray M.W."/>
            <person name="Holland P.W.H."/>
            <person name="King N."/>
            <person name="Lang F.B.F."/>
            <person name="Roger A.J."/>
            <person name="Ruiz-Trillo I."/>
            <person name="Young S.K."/>
            <person name="Zeng Q."/>
            <person name="Gargeya S."/>
            <person name="Alvarado L."/>
            <person name="Berlin A."/>
            <person name="Chapman S.B."/>
            <person name="Chen Z."/>
            <person name="Freedman E."/>
            <person name="Gellesch M."/>
            <person name="Goldberg J."/>
            <person name="Griggs A."/>
            <person name="Gujja S."/>
            <person name="Heilman E."/>
            <person name="Heiman D."/>
            <person name="Howarth C."/>
            <person name="Mehta T."/>
            <person name="Neiman D."/>
            <person name="Pearson M."/>
            <person name="Roberts A."/>
            <person name="Saif S."/>
            <person name="Shea T."/>
            <person name="Shenoy N."/>
            <person name="Sisk P."/>
            <person name="Stolte C."/>
            <person name="Sykes S."/>
            <person name="White J."/>
            <person name="Yandava C."/>
            <person name="Haas B."/>
            <person name="Nusbaum C."/>
            <person name="Birren B."/>
        </authorList>
    </citation>
    <scope>NUCLEOTIDE SEQUENCE</scope>
    <source>
        <strain evidence="6">ATCC 30864</strain>
    </source>
</reference>
<dbReference type="InterPro" id="IPR018391">
    <property type="entry name" value="PQQ_b-propeller_rpt"/>
</dbReference>
<feature type="signal peptide" evidence="3">
    <location>
        <begin position="1"/>
        <end position="29"/>
    </location>
</feature>
<dbReference type="Proteomes" id="UP000008743">
    <property type="component" value="Unassembled WGS sequence"/>
</dbReference>
<sequence length="550" mass="58904">MPVAPPLITLRRALSLALVLAVVLQSAAATTDAEIIAAQAHEDGRALAAEPPVGLFDATHHTQAQSHQTRRQLRESGDSCPVNATWPRFRNDNQNSGANGCSTLQQDPNSTWVFDFSQDTMVGAITAWMSSTNASVPETPLLLTASARTQSIYAINITDGTLFWSQQLGQSLGYIAGVSPPSNTNDLYVTCDDCHGLYHVNLENGTSSLLYTIDNRLDVLWSPFFLSSDGPALLALSKSLTVLKIDIASGDALWQYSVSRFGDSSFPDSFAVSRNESVAVFCFNTPGTVIRLDMGSTRTVLWSRVIAEKDEYLRSSAPGPALLSVGTPVIVEGIPGVEDMVLVTGLNHTFFAISLSTGDVLWRFSANGDFVTMTPTVFANGIFSVAYIAARPHQLFAIRLLDGTQEWMSDLGQDCYAPSLAAGDGVLILPCQNGWIQARSVADGSFLWLFDARKAGILGDAQASVIIAPNSTLFAVFPNTAIALIQSAPPPTPSPTSNIGHIAVQAIVGGVAMVVLGLLLVGVLVYDYRRKNAVSRQYYIGINTSDPELQ</sequence>
<gene>
    <name evidence="5" type="ORF">CAOG_002493</name>
</gene>
<dbReference type="PANTHER" id="PTHR34512:SF30">
    <property type="entry name" value="OUTER MEMBRANE PROTEIN ASSEMBLY FACTOR BAMB"/>
    <property type="match status" value="1"/>
</dbReference>
<keyword evidence="2" id="KW-0812">Transmembrane</keyword>
<evidence type="ECO:0000313" key="6">
    <source>
        <dbReference type="Proteomes" id="UP000008743"/>
    </source>
</evidence>
<keyword evidence="6" id="KW-1185">Reference proteome</keyword>
<keyword evidence="2" id="KW-1133">Transmembrane helix</keyword>
<name>A0A0D2X1T1_CAPO3</name>
<feature type="region of interest" description="Disordered" evidence="1">
    <location>
        <begin position="61"/>
        <end position="80"/>
    </location>
</feature>
<evidence type="ECO:0000256" key="1">
    <source>
        <dbReference type="SAM" id="MobiDB-lite"/>
    </source>
</evidence>
<dbReference type="Pfam" id="PF13360">
    <property type="entry name" value="PQQ_2"/>
    <property type="match status" value="2"/>
</dbReference>
<evidence type="ECO:0000313" key="5">
    <source>
        <dbReference type="EMBL" id="KJE91349.1"/>
    </source>
</evidence>
<dbReference type="Gene3D" id="2.130.10.10">
    <property type="entry name" value="YVTN repeat-like/Quinoprotein amine dehydrogenase"/>
    <property type="match status" value="1"/>
</dbReference>
<protein>
    <recommendedName>
        <fullName evidence="4">Pyrrolo-quinoline quinone repeat domain-containing protein</fullName>
    </recommendedName>
</protein>
<evidence type="ECO:0000259" key="4">
    <source>
        <dbReference type="Pfam" id="PF13360"/>
    </source>
</evidence>
<dbReference type="RefSeq" id="XP_004349243.1">
    <property type="nucleotide sequence ID" value="XM_004349193.2"/>
</dbReference>
<dbReference type="EMBL" id="KE346362">
    <property type="protein sequence ID" value="KJE91349.1"/>
    <property type="molecule type" value="Genomic_DNA"/>
</dbReference>
<dbReference type="SMART" id="SM00564">
    <property type="entry name" value="PQQ"/>
    <property type="match status" value="4"/>
</dbReference>
<proteinExistence type="predicted"/>
<keyword evidence="3" id="KW-0732">Signal</keyword>
<keyword evidence="2" id="KW-0472">Membrane</keyword>
<feature type="chain" id="PRO_5002254966" description="Pyrrolo-quinoline quinone repeat domain-containing protein" evidence="3">
    <location>
        <begin position="30"/>
        <end position="550"/>
    </location>
</feature>
<dbReference type="PANTHER" id="PTHR34512">
    <property type="entry name" value="CELL SURFACE PROTEIN"/>
    <property type="match status" value="1"/>
</dbReference>
<dbReference type="InterPro" id="IPR011047">
    <property type="entry name" value="Quinoprotein_ADH-like_sf"/>
</dbReference>
<feature type="domain" description="Pyrrolo-quinoline quinone repeat" evidence="4">
    <location>
        <begin position="142"/>
        <end position="309"/>
    </location>
</feature>
<dbReference type="SUPFAM" id="SSF50998">
    <property type="entry name" value="Quinoprotein alcohol dehydrogenase-like"/>
    <property type="match status" value="2"/>
</dbReference>
<dbReference type="AlphaFoldDB" id="A0A0D2X1T1"/>
<dbReference type="InParanoid" id="A0A0D2X1T1"/>
<dbReference type="InterPro" id="IPR002372">
    <property type="entry name" value="PQQ_rpt_dom"/>
</dbReference>
<evidence type="ECO:0000256" key="2">
    <source>
        <dbReference type="SAM" id="Phobius"/>
    </source>
</evidence>
<feature type="transmembrane region" description="Helical" evidence="2">
    <location>
        <begin position="502"/>
        <end position="526"/>
    </location>
</feature>
<organism evidence="5 6">
    <name type="scientific">Capsaspora owczarzaki (strain ATCC 30864)</name>
    <dbReference type="NCBI Taxonomy" id="595528"/>
    <lineage>
        <taxon>Eukaryota</taxon>
        <taxon>Filasterea</taxon>
        <taxon>Capsaspora</taxon>
    </lineage>
</organism>
<evidence type="ECO:0000256" key="3">
    <source>
        <dbReference type="SAM" id="SignalP"/>
    </source>
</evidence>
<dbReference type="Gene3D" id="2.140.10.10">
    <property type="entry name" value="Quinoprotein alcohol dehydrogenase-like superfamily"/>
    <property type="match status" value="1"/>
</dbReference>